<dbReference type="EMBL" id="CYXR01000029">
    <property type="protein sequence ID" value="CUN14074.1"/>
    <property type="molecule type" value="Genomic_DNA"/>
</dbReference>
<evidence type="ECO:0000313" key="1">
    <source>
        <dbReference type="EMBL" id="CUN14074.1"/>
    </source>
</evidence>
<accession>A0A173UGW3</accession>
<dbReference type="AlphaFoldDB" id="A0A173UGW3"/>
<dbReference type="RefSeq" id="WP_055158325.1">
    <property type="nucleotide sequence ID" value="NZ_CYXR01000029.1"/>
</dbReference>
<sequence length="216" mass="24372">MTNPVAAALMPKEHLYSHAFEEILFQFCSNLSYRKSSTLLNAIFYRLPDMEVKTSTLNEHIERHGQLISGHLQQKAEQTLQQYSINAQNGCIEDPGLIPDSVKFPKCTEGKPLALCAQEPFKEQIEAFNEKRQPCDQIKDHALIEAVETCPQTCVYVSIDDVGVDHQKDARKDGGQKQGKRVENTVNPYTNSARMLPDHCHWYEESILSCGGISSF</sequence>
<reference evidence="1 2" key="1">
    <citation type="submission" date="2015-09" db="EMBL/GenBank/DDBJ databases">
        <authorList>
            <consortium name="Pathogen Informatics"/>
        </authorList>
    </citation>
    <scope>NUCLEOTIDE SEQUENCE [LARGE SCALE GENOMIC DNA]</scope>
    <source>
        <strain evidence="1 2">2789STDY5834962</strain>
    </source>
</reference>
<organism evidence="1 2">
    <name type="scientific">Coprococcus comes</name>
    <dbReference type="NCBI Taxonomy" id="410072"/>
    <lineage>
        <taxon>Bacteria</taxon>
        <taxon>Bacillati</taxon>
        <taxon>Bacillota</taxon>
        <taxon>Clostridia</taxon>
        <taxon>Lachnospirales</taxon>
        <taxon>Lachnospiraceae</taxon>
        <taxon>Coprococcus</taxon>
    </lineage>
</organism>
<proteinExistence type="predicted"/>
<name>A0A173UGW3_9FIRM</name>
<dbReference type="Proteomes" id="UP000095727">
    <property type="component" value="Unassembled WGS sequence"/>
</dbReference>
<evidence type="ECO:0000313" key="2">
    <source>
        <dbReference type="Proteomes" id="UP000095727"/>
    </source>
</evidence>
<protein>
    <submittedName>
        <fullName evidence="1">Uncharacterized protein</fullName>
    </submittedName>
</protein>
<gene>
    <name evidence="1" type="ORF">ERS852574_02960</name>
</gene>